<dbReference type="AlphaFoldDB" id="A0A2P2IS86"/>
<name>A0A2P2IS86_RHIMU</name>
<organism evidence="1">
    <name type="scientific">Rhizophora mucronata</name>
    <name type="common">Asiatic mangrove</name>
    <dbReference type="NCBI Taxonomy" id="61149"/>
    <lineage>
        <taxon>Eukaryota</taxon>
        <taxon>Viridiplantae</taxon>
        <taxon>Streptophyta</taxon>
        <taxon>Embryophyta</taxon>
        <taxon>Tracheophyta</taxon>
        <taxon>Spermatophyta</taxon>
        <taxon>Magnoliopsida</taxon>
        <taxon>eudicotyledons</taxon>
        <taxon>Gunneridae</taxon>
        <taxon>Pentapetalae</taxon>
        <taxon>rosids</taxon>
        <taxon>fabids</taxon>
        <taxon>Malpighiales</taxon>
        <taxon>Rhizophoraceae</taxon>
        <taxon>Rhizophora</taxon>
    </lineage>
</organism>
<accession>A0A2P2IS86</accession>
<sequence>MTRVSHPKLSHDVGMVCAFTGSYNMGFSIEDMSSPTRRHQLK</sequence>
<evidence type="ECO:0000313" key="1">
    <source>
        <dbReference type="EMBL" id="MBW84074.1"/>
    </source>
</evidence>
<reference evidence="1" key="1">
    <citation type="submission" date="2018-02" db="EMBL/GenBank/DDBJ databases">
        <title>Rhizophora mucronata_Transcriptome.</title>
        <authorList>
            <person name="Meera S.P."/>
            <person name="Sreeshan A."/>
            <person name="Augustine A."/>
        </authorList>
    </citation>
    <scope>NUCLEOTIDE SEQUENCE</scope>
    <source>
        <tissue evidence="1">Leaf</tissue>
    </source>
</reference>
<protein>
    <submittedName>
        <fullName evidence="1">Uncharacterized protein</fullName>
    </submittedName>
</protein>
<dbReference type="EMBL" id="GGEC01003591">
    <property type="protein sequence ID" value="MBW84074.1"/>
    <property type="molecule type" value="Transcribed_RNA"/>
</dbReference>
<proteinExistence type="predicted"/>